<keyword evidence="14" id="KW-0598">Phosphotransferase system</keyword>
<dbReference type="PRINTS" id="PR00107">
    <property type="entry name" value="PHOSPHOCPHPR"/>
</dbReference>
<evidence type="ECO:0000256" key="6">
    <source>
        <dbReference type="ARBA" id="ARBA00007837"/>
    </source>
</evidence>
<evidence type="ECO:0000256" key="7">
    <source>
        <dbReference type="ARBA" id="ARBA00012232"/>
    </source>
</evidence>
<comment type="caution">
    <text evidence="22">The sequence shown here is derived from an EMBL/GenBank/DDBJ whole genome shotgun (WGS) entry which is preliminary data.</text>
</comment>
<dbReference type="InterPro" id="IPR023151">
    <property type="entry name" value="PEP_util_CS"/>
</dbReference>
<dbReference type="GO" id="GO:0008965">
    <property type="term" value="F:phosphoenolpyruvate-protein phosphotransferase activity"/>
    <property type="evidence" value="ECO:0007669"/>
    <property type="project" value="UniProtKB-EC"/>
</dbReference>
<evidence type="ECO:0000256" key="15">
    <source>
        <dbReference type="ARBA" id="ARBA00022723"/>
    </source>
</evidence>
<gene>
    <name evidence="22" type="ORF">J2Y69_002101</name>
</gene>
<dbReference type="Pfam" id="PF00381">
    <property type="entry name" value="PTS-HPr"/>
    <property type="match status" value="1"/>
</dbReference>
<evidence type="ECO:0000256" key="11">
    <source>
        <dbReference type="ARBA" id="ARBA00022490"/>
    </source>
</evidence>
<dbReference type="SUPFAM" id="SSF52009">
    <property type="entry name" value="Phosphohistidine domain"/>
    <property type="match status" value="1"/>
</dbReference>
<evidence type="ECO:0000256" key="4">
    <source>
        <dbReference type="ARBA" id="ARBA00003681"/>
    </source>
</evidence>
<dbReference type="Gene3D" id="3.50.30.10">
    <property type="entry name" value="Phosphohistidine domain"/>
    <property type="match status" value="1"/>
</dbReference>
<protein>
    <recommendedName>
        <fullName evidence="9">Phosphocarrier protein HPr</fullName>
        <ecNumber evidence="7">2.7.3.9</ecNumber>
    </recommendedName>
    <alternativeName>
        <fullName evidence="8">Phosphoenolpyruvate-protein phosphotransferase</fullName>
    </alternativeName>
    <alternativeName>
        <fullName evidence="18">Phosphotransferase system, enzyme I</fullName>
    </alternativeName>
</protein>
<evidence type="ECO:0000256" key="10">
    <source>
        <dbReference type="ARBA" id="ARBA00022448"/>
    </source>
</evidence>
<dbReference type="SUPFAM" id="SSF55594">
    <property type="entry name" value="HPr-like"/>
    <property type="match status" value="1"/>
</dbReference>
<sequence>MIGVVAVSHSARLGEAALELALQMVRGGAGFVRVAAGAGTDADGAPVLGTDAMAVAGAIDELAADCDGVLVLMDLGSAVLSAELALELRSSTVPVRLAAAPFVEGLLAAVVSAAAGGTLDVVAEEASGALSAKAEQLGEPAAPAVTVVPAVPATPVGSALAPPAASAAGDGTARTRHVTVRNPLGIHARPAALIAEAATGADVRLRVLPDGPEAAAASLMRLLTLGARQGTEIELRAAGAEGDAALDRLAALFDDGFGEGTDAADPSASQESVGGVPVEEATDPARTVPAVPVAPIVPVASGVVLRGRGVSAGRGAAGVVHLAPSVPEPPAEVSIAPAARDAEAKSIARAAAAVATRLGERSAAATGEAAAILSAARLLAADPELIADAVRRVEDDGASAARAVWDAAGAQESGLSALGGRMAERAADVRDVRDRIVAELLGLDMPGIPERESPFVLVAVDLSPADTAALEGSRCVALVTEQGGPTSHTAIIARSLGLPAVVGVVGATGIPDGMTVLVDGDRGVVETDPAEASIRAATVTADAAFDGRGILADGVAVPLLANVGGAADAVTAADAGAEGIGLFRTEFCFLDRTDAPTVEEQVAAYRGVLAPFAGRKVVVRTLDAGSDKPLPFANPDHEQNPALGVRGLRIARRDPALLDDQLRALALAARAESAQVEVMAPMVATVEEARDFADRCRAAGLARAGIMIETPSAALLAAELFEVVDFVSLGTNDLAQYTMAADRMLSELGDLNDPWQPAVLRLIGMVGAAGTAAGRPVGVCGEAGGDPALAPVLIGLGATSLSMTSRSLGRVATALAGLTAQDCRRAAGAALAASTADEARAAATAAIDRA</sequence>
<evidence type="ECO:0000256" key="14">
    <source>
        <dbReference type="ARBA" id="ARBA00022683"/>
    </source>
</evidence>
<evidence type="ECO:0000256" key="9">
    <source>
        <dbReference type="ARBA" id="ARBA00020422"/>
    </source>
</evidence>
<dbReference type="PROSITE" id="PS00742">
    <property type="entry name" value="PEP_ENZYMES_2"/>
    <property type="match status" value="1"/>
</dbReference>
<organism evidence="22 23">
    <name type="scientific">Microbacterium resistens</name>
    <dbReference type="NCBI Taxonomy" id="156977"/>
    <lineage>
        <taxon>Bacteria</taxon>
        <taxon>Bacillati</taxon>
        <taxon>Actinomycetota</taxon>
        <taxon>Actinomycetes</taxon>
        <taxon>Micrococcales</taxon>
        <taxon>Microbacteriaceae</taxon>
        <taxon>Microbacterium</taxon>
    </lineage>
</organism>
<dbReference type="SUPFAM" id="SSF47831">
    <property type="entry name" value="Enzyme I of the PEP:sugar phosphotransferase system HPr-binding (sub)domain"/>
    <property type="match status" value="1"/>
</dbReference>
<evidence type="ECO:0000259" key="20">
    <source>
        <dbReference type="PROSITE" id="PS51096"/>
    </source>
</evidence>
<evidence type="ECO:0000256" key="17">
    <source>
        <dbReference type="ARBA" id="ARBA00022842"/>
    </source>
</evidence>
<accession>A0ABU1SE17</accession>
<dbReference type="Pfam" id="PF00391">
    <property type="entry name" value="PEP-utilizers"/>
    <property type="match status" value="1"/>
</dbReference>
<evidence type="ECO:0000256" key="3">
    <source>
        <dbReference type="ARBA" id="ARBA00002728"/>
    </source>
</evidence>
<evidence type="ECO:0000313" key="22">
    <source>
        <dbReference type="EMBL" id="MDR6867498.1"/>
    </source>
</evidence>
<dbReference type="PANTHER" id="PTHR46244">
    <property type="entry name" value="PHOSPHOENOLPYRUVATE-PROTEIN PHOSPHOTRANSFERASE"/>
    <property type="match status" value="1"/>
</dbReference>
<dbReference type="InterPro" id="IPR000121">
    <property type="entry name" value="PEP_util_C"/>
</dbReference>
<dbReference type="InterPro" id="IPR008279">
    <property type="entry name" value="PEP-util_enz_mobile_dom"/>
</dbReference>
<dbReference type="Proteomes" id="UP001259347">
    <property type="component" value="Unassembled WGS sequence"/>
</dbReference>
<evidence type="ECO:0000313" key="23">
    <source>
        <dbReference type="Proteomes" id="UP001259347"/>
    </source>
</evidence>
<evidence type="ECO:0000259" key="21">
    <source>
        <dbReference type="PROSITE" id="PS51350"/>
    </source>
</evidence>
<dbReference type="PROSITE" id="PS51096">
    <property type="entry name" value="PTS_EIIA_TYPE_4"/>
    <property type="match status" value="1"/>
</dbReference>
<keyword evidence="15" id="KW-0479">Metal-binding</keyword>
<dbReference type="PROSITE" id="PS00369">
    <property type="entry name" value="PTS_HPR_HIS"/>
    <property type="match status" value="1"/>
</dbReference>
<dbReference type="Gene3D" id="3.30.1340.10">
    <property type="entry name" value="HPr-like"/>
    <property type="match status" value="1"/>
</dbReference>
<evidence type="ECO:0000256" key="16">
    <source>
        <dbReference type="ARBA" id="ARBA00022777"/>
    </source>
</evidence>
<evidence type="ECO:0000256" key="18">
    <source>
        <dbReference type="ARBA" id="ARBA00033235"/>
    </source>
</evidence>
<dbReference type="InterPro" id="IPR006318">
    <property type="entry name" value="PTS_EI-like"/>
</dbReference>
<dbReference type="Pfam" id="PF03610">
    <property type="entry name" value="EIIA-man"/>
    <property type="match status" value="1"/>
</dbReference>
<name>A0ABU1SE17_9MICO</name>
<dbReference type="PANTHER" id="PTHR46244:SF3">
    <property type="entry name" value="PHOSPHOENOLPYRUVATE-PROTEIN PHOSPHOTRANSFERASE"/>
    <property type="match status" value="1"/>
</dbReference>
<dbReference type="Gene3D" id="1.10.274.10">
    <property type="entry name" value="PtsI, HPr-binding domain"/>
    <property type="match status" value="1"/>
</dbReference>
<keyword evidence="23" id="KW-1185">Reference proteome</keyword>
<dbReference type="Gene3D" id="3.40.50.510">
    <property type="entry name" value="Phosphotransferase system, mannose-type IIA component"/>
    <property type="match status" value="1"/>
</dbReference>
<dbReference type="SUPFAM" id="SSF53062">
    <property type="entry name" value="PTS system fructose IIA component-like"/>
    <property type="match status" value="1"/>
</dbReference>
<keyword evidence="13 22" id="KW-0808">Transferase</keyword>
<feature type="domain" description="PTS EIIA type-4" evidence="20">
    <location>
        <begin position="1"/>
        <end position="137"/>
    </location>
</feature>
<dbReference type="PROSITE" id="PS00370">
    <property type="entry name" value="PEP_ENZYMES_PHOS_SITE"/>
    <property type="match status" value="1"/>
</dbReference>
<dbReference type="PRINTS" id="PR01736">
    <property type="entry name" value="PHPHTRNFRASE"/>
</dbReference>
<dbReference type="PROSITE" id="PS51350">
    <property type="entry name" value="PTS_HPR_DOM"/>
    <property type="match status" value="1"/>
</dbReference>
<reference evidence="22 23" key="1">
    <citation type="submission" date="2023-07" db="EMBL/GenBank/DDBJ databases">
        <title>Sorghum-associated microbial communities from plants grown in Nebraska, USA.</title>
        <authorList>
            <person name="Schachtman D."/>
        </authorList>
    </citation>
    <scope>NUCLEOTIDE SEQUENCE [LARGE SCALE GENOMIC DNA]</scope>
    <source>
        <strain evidence="22 23">2980</strain>
    </source>
</reference>
<dbReference type="EC" id="2.7.3.9" evidence="7"/>
<dbReference type="InterPro" id="IPR008731">
    <property type="entry name" value="PTS_EIN"/>
</dbReference>
<keyword evidence="16" id="KW-0418">Kinase</keyword>
<dbReference type="InterPro" id="IPR036618">
    <property type="entry name" value="PtsI_HPr-bd_sf"/>
</dbReference>
<dbReference type="InterPro" id="IPR040442">
    <property type="entry name" value="Pyrv_kinase-like_dom_sf"/>
</dbReference>
<dbReference type="Gene3D" id="3.20.20.60">
    <property type="entry name" value="Phosphoenolpyruvate-binding domains"/>
    <property type="match status" value="1"/>
</dbReference>
<dbReference type="NCBIfam" id="TIGR01003">
    <property type="entry name" value="PTS_HPr_family"/>
    <property type="match status" value="1"/>
</dbReference>
<dbReference type="InterPro" id="IPR036662">
    <property type="entry name" value="PTS_EIIA_man-typ_sf"/>
</dbReference>
<keyword evidence="12" id="KW-0762">Sugar transport</keyword>
<comment type="catalytic activity">
    <reaction evidence="1">
        <text>L-histidyl-[protein] + phosphoenolpyruvate = N(pros)-phospho-L-histidyl-[protein] + pyruvate</text>
        <dbReference type="Rhea" id="RHEA:23880"/>
        <dbReference type="Rhea" id="RHEA-COMP:9745"/>
        <dbReference type="Rhea" id="RHEA-COMP:9746"/>
        <dbReference type="ChEBI" id="CHEBI:15361"/>
        <dbReference type="ChEBI" id="CHEBI:29979"/>
        <dbReference type="ChEBI" id="CHEBI:58702"/>
        <dbReference type="ChEBI" id="CHEBI:64837"/>
        <dbReference type="EC" id="2.7.3.9"/>
    </reaction>
</comment>
<dbReference type="Pfam" id="PF05524">
    <property type="entry name" value="PEP-utilisers_N"/>
    <property type="match status" value="1"/>
</dbReference>
<dbReference type="NCBIfam" id="TIGR01417">
    <property type="entry name" value="PTS_I_fam"/>
    <property type="match status" value="1"/>
</dbReference>
<dbReference type="InterPro" id="IPR018274">
    <property type="entry name" value="PEP_util_AS"/>
</dbReference>
<evidence type="ECO:0000256" key="12">
    <source>
        <dbReference type="ARBA" id="ARBA00022597"/>
    </source>
</evidence>
<comment type="cofactor">
    <cofactor evidence="2">
        <name>Mg(2+)</name>
        <dbReference type="ChEBI" id="CHEBI:18420"/>
    </cofactor>
</comment>
<evidence type="ECO:0000256" key="19">
    <source>
        <dbReference type="SAM" id="MobiDB-lite"/>
    </source>
</evidence>
<dbReference type="InterPro" id="IPR004701">
    <property type="entry name" value="PTS_EIIA_man-typ"/>
</dbReference>
<evidence type="ECO:0000256" key="1">
    <source>
        <dbReference type="ARBA" id="ARBA00000683"/>
    </source>
</evidence>
<comment type="function">
    <text evidence="4">General (non sugar-specific) component of the phosphoenolpyruvate-dependent sugar phosphotransferase system (sugar PTS). This major carbohydrate active-transport system catalyzes the phosphorylation of incoming sugar substrates concomitantly with their translocation across the cell membrane. The phosphoryl group from phosphoenolpyruvate (PEP) is transferred to the phosphoryl carrier protein HPr by enzyme I. Phospho-HPr then transfers it to the PTS EIIA domain.</text>
</comment>
<dbReference type="InterPro" id="IPR035895">
    <property type="entry name" value="HPr-like_sf"/>
</dbReference>
<evidence type="ECO:0000256" key="13">
    <source>
        <dbReference type="ARBA" id="ARBA00022679"/>
    </source>
</evidence>
<dbReference type="SUPFAM" id="SSF51621">
    <property type="entry name" value="Phosphoenolpyruvate/pyruvate domain"/>
    <property type="match status" value="1"/>
</dbReference>
<comment type="subcellular location">
    <subcellularLocation>
        <location evidence="5">Cytoplasm</location>
    </subcellularLocation>
</comment>
<comment type="function">
    <text evidence="3">General (non sugar-specific) component of the phosphoenolpyruvate-dependent sugar phosphotransferase system (sugar PTS). This major carbohydrate active-transport system catalyzes the phosphorylation of incoming sugar substrates concomitantly with their translocation across the cell membrane. Enzyme I transfers the phosphoryl group from phosphoenolpyruvate (PEP) to the phosphoryl carrier protein (HPr).</text>
</comment>
<dbReference type="InterPro" id="IPR000032">
    <property type="entry name" value="HPr-like"/>
</dbReference>
<dbReference type="InterPro" id="IPR050499">
    <property type="entry name" value="PEP-utilizing_PTS_enzyme"/>
</dbReference>
<dbReference type="EMBL" id="JAVDUM010000008">
    <property type="protein sequence ID" value="MDR6867498.1"/>
    <property type="molecule type" value="Genomic_DNA"/>
</dbReference>
<keyword evidence="17" id="KW-0460">Magnesium</keyword>
<evidence type="ECO:0000256" key="5">
    <source>
        <dbReference type="ARBA" id="ARBA00004496"/>
    </source>
</evidence>
<evidence type="ECO:0000256" key="2">
    <source>
        <dbReference type="ARBA" id="ARBA00001946"/>
    </source>
</evidence>
<proteinExistence type="inferred from homology"/>
<evidence type="ECO:0000256" key="8">
    <source>
        <dbReference type="ARBA" id="ARBA00016544"/>
    </source>
</evidence>
<dbReference type="InterPro" id="IPR015813">
    <property type="entry name" value="Pyrv/PenolPyrv_kinase-like_dom"/>
</dbReference>
<feature type="region of interest" description="Disordered" evidence="19">
    <location>
        <begin position="257"/>
        <end position="281"/>
    </location>
</feature>
<dbReference type="CDD" id="cd00367">
    <property type="entry name" value="PTS-HPr_like"/>
    <property type="match status" value="1"/>
</dbReference>
<feature type="domain" description="HPr" evidence="21">
    <location>
        <begin position="173"/>
        <end position="260"/>
    </location>
</feature>
<dbReference type="InterPro" id="IPR036637">
    <property type="entry name" value="Phosphohistidine_dom_sf"/>
</dbReference>
<dbReference type="InterPro" id="IPR001020">
    <property type="entry name" value="PTS_HPr_His_P_site"/>
</dbReference>
<comment type="similarity">
    <text evidence="6">Belongs to the PEP-utilizing enzyme family.</text>
</comment>
<dbReference type="Pfam" id="PF02896">
    <property type="entry name" value="PEP-utilizers_C"/>
    <property type="match status" value="1"/>
</dbReference>
<keyword evidence="11" id="KW-0963">Cytoplasm</keyword>
<keyword evidence="10" id="KW-0813">Transport</keyword>